<sequence>MSNVADIGALDSRVIRNILRSMTNEHWSVAEALDEYDIPEELRSEYEAQIEECFVD</sequence>
<accession>E0RXQ9</accession>
<dbReference type="EMBL" id="CP001810">
    <property type="protein sequence ID" value="ADL34486.1"/>
    <property type="molecule type" value="Genomic_DNA"/>
</dbReference>
<organism evidence="1 2">
    <name type="scientific">Butyrivibrio proteoclasticus (strain ATCC 51982 / DSM 14932 / B316)</name>
    <name type="common">Clostridium proteoclasticum</name>
    <dbReference type="NCBI Taxonomy" id="515622"/>
    <lineage>
        <taxon>Bacteria</taxon>
        <taxon>Bacillati</taxon>
        <taxon>Bacillota</taxon>
        <taxon>Clostridia</taxon>
        <taxon>Lachnospirales</taxon>
        <taxon>Lachnospiraceae</taxon>
        <taxon>Butyrivibrio</taxon>
    </lineage>
</organism>
<dbReference type="HOGENOM" id="CLU_3005441_0_0_9"/>
<evidence type="ECO:0000313" key="2">
    <source>
        <dbReference type="Proteomes" id="UP000001299"/>
    </source>
</evidence>
<dbReference type="Proteomes" id="UP000001299">
    <property type="component" value="Chromosome 1"/>
</dbReference>
<dbReference type="eggNOG" id="ENOG50323NG">
    <property type="taxonomic scope" value="Bacteria"/>
</dbReference>
<dbReference type="AlphaFoldDB" id="E0RXQ9"/>
<gene>
    <name evidence="1" type="ordered locus">bpr_I1750</name>
</gene>
<dbReference type="KEGG" id="bpb:bpr_I1750"/>
<keyword evidence="2" id="KW-1185">Reference proteome</keyword>
<dbReference type="RefSeq" id="WP_013281140.1">
    <property type="nucleotide sequence ID" value="NC_014387.1"/>
</dbReference>
<evidence type="ECO:0000313" key="1">
    <source>
        <dbReference type="EMBL" id="ADL34486.1"/>
    </source>
</evidence>
<reference evidence="1 2" key="1">
    <citation type="journal article" date="2010" name="PLoS ONE">
        <title>The glycobiome of the rumen bacterium Butyrivibrio proteoclasticus B316(T) highlights adaptation to a polysaccharide-rich environment.</title>
        <authorList>
            <person name="Kelly W.J."/>
            <person name="Leahy S.C."/>
            <person name="Altermann E."/>
            <person name="Yeoman C.J."/>
            <person name="Dunne J.C."/>
            <person name="Kong Z."/>
            <person name="Pacheco D.M."/>
            <person name="Li D."/>
            <person name="Noel S.J."/>
            <person name="Moon C.D."/>
            <person name="Cookson A.L."/>
            <person name="Attwood G.T."/>
        </authorList>
    </citation>
    <scope>NUCLEOTIDE SEQUENCE [LARGE SCALE GENOMIC DNA]</scope>
    <source>
        <strain evidence="2">ATCC 51982 / DSM 14932 / B316</strain>
    </source>
</reference>
<proteinExistence type="predicted"/>
<protein>
    <submittedName>
        <fullName evidence="1">Uncharacterized protein</fullName>
    </submittedName>
</protein>
<name>E0RXQ9_BUTPB</name>